<reference evidence="2 3" key="1">
    <citation type="journal article" date="2014" name="Genome Announc.">
        <title>Draft Genome Sequence of the Antitrypanosomally Active Sponge-Associated Bacterium Actinokineospora sp. Strain EG49.</title>
        <authorList>
            <person name="Harjes J."/>
            <person name="Ryu T."/>
            <person name="Abdelmohsen U.R."/>
            <person name="Moitinho-Silva L."/>
            <person name="Horn H."/>
            <person name="Ravasi T."/>
            <person name="Hentschel U."/>
        </authorList>
    </citation>
    <scope>NUCLEOTIDE SEQUENCE [LARGE SCALE GENOMIC DNA]</scope>
    <source>
        <strain evidence="2 3">EG49</strain>
    </source>
</reference>
<evidence type="ECO:0000313" key="3">
    <source>
        <dbReference type="Proteomes" id="UP000019277"/>
    </source>
</evidence>
<protein>
    <submittedName>
        <fullName evidence="2">Uncharacterized protein</fullName>
    </submittedName>
</protein>
<dbReference type="EMBL" id="AYXG01000153">
    <property type="protein sequence ID" value="EWC60561.1"/>
    <property type="molecule type" value="Genomic_DNA"/>
</dbReference>
<feature type="compositionally biased region" description="Basic and acidic residues" evidence="1">
    <location>
        <begin position="11"/>
        <end position="25"/>
    </location>
</feature>
<evidence type="ECO:0000313" key="2">
    <source>
        <dbReference type="EMBL" id="EWC60561.1"/>
    </source>
</evidence>
<evidence type="ECO:0000256" key="1">
    <source>
        <dbReference type="SAM" id="MobiDB-lite"/>
    </source>
</evidence>
<sequence length="50" mass="5561">MPARHRLGRHRAAEEPRPTQNKESHALTLSRAPAGTPVFSPAANIERTFE</sequence>
<keyword evidence="3" id="KW-1185">Reference proteome</keyword>
<name>W7IVX1_9PSEU</name>
<feature type="compositionally biased region" description="Basic residues" evidence="1">
    <location>
        <begin position="1"/>
        <end position="10"/>
    </location>
</feature>
<feature type="region of interest" description="Disordered" evidence="1">
    <location>
        <begin position="1"/>
        <end position="50"/>
    </location>
</feature>
<accession>W7IVX1</accession>
<dbReference type="Proteomes" id="UP000019277">
    <property type="component" value="Unassembled WGS sequence"/>
</dbReference>
<comment type="caution">
    <text evidence="2">The sequence shown here is derived from an EMBL/GenBank/DDBJ whole genome shotgun (WGS) entry which is preliminary data.</text>
</comment>
<dbReference type="AlphaFoldDB" id="W7IVX1"/>
<proteinExistence type="predicted"/>
<organism evidence="2 3">
    <name type="scientific">Actinokineospora spheciospongiae</name>
    <dbReference type="NCBI Taxonomy" id="909613"/>
    <lineage>
        <taxon>Bacteria</taxon>
        <taxon>Bacillati</taxon>
        <taxon>Actinomycetota</taxon>
        <taxon>Actinomycetes</taxon>
        <taxon>Pseudonocardiales</taxon>
        <taxon>Pseudonocardiaceae</taxon>
        <taxon>Actinokineospora</taxon>
    </lineage>
</organism>
<gene>
    <name evidence="2" type="ORF">UO65_4133</name>
</gene>
<dbReference type="STRING" id="909613.UO65_4133"/>